<dbReference type="PROSITE" id="PS50126">
    <property type="entry name" value="S1"/>
    <property type="match status" value="1"/>
</dbReference>
<dbReference type="InterPro" id="IPR005576">
    <property type="entry name" value="Rpb7-like_N"/>
</dbReference>
<organism evidence="8 9">
    <name type="scientific">Coniochaeta ligniaria NRRL 30616</name>
    <dbReference type="NCBI Taxonomy" id="1408157"/>
    <lineage>
        <taxon>Eukaryota</taxon>
        <taxon>Fungi</taxon>
        <taxon>Dikarya</taxon>
        <taxon>Ascomycota</taxon>
        <taxon>Pezizomycotina</taxon>
        <taxon>Sordariomycetes</taxon>
        <taxon>Sordariomycetidae</taxon>
        <taxon>Coniochaetales</taxon>
        <taxon>Coniochaetaceae</taxon>
        <taxon>Coniochaeta</taxon>
    </lineage>
</organism>
<dbReference type="GO" id="GO:0006384">
    <property type="term" value="P:transcription initiation at RNA polymerase III promoter"/>
    <property type="evidence" value="ECO:0007669"/>
    <property type="project" value="EnsemblFungi"/>
</dbReference>
<dbReference type="PANTHER" id="PTHR12709">
    <property type="entry name" value="DNA-DIRECTED RNA POLYMERASE II, III"/>
    <property type="match status" value="1"/>
</dbReference>
<dbReference type="AlphaFoldDB" id="A0A1J7J5P9"/>
<keyword evidence="3 6" id="KW-0240">DNA-directed RNA polymerase</keyword>
<evidence type="ECO:0000256" key="5">
    <source>
        <dbReference type="ARBA" id="ARBA00023242"/>
    </source>
</evidence>
<comment type="similarity">
    <text evidence="2">Belongs to the eukaryotic RPB7/RPC8 RNA polymerase subunit family.</text>
</comment>
<dbReference type="GO" id="GO:0000785">
    <property type="term" value="C:chromatin"/>
    <property type="evidence" value="ECO:0007669"/>
    <property type="project" value="EnsemblFungi"/>
</dbReference>
<keyword evidence="5 6" id="KW-0539">Nucleus</keyword>
<feature type="domain" description="S1 motif" evidence="7">
    <location>
        <begin position="82"/>
        <end position="167"/>
    </location>
</feature>
<sequence length="196" mass="22443">MFILTKLADLVQITPSDFKKSSLDAIQDNINEKYANKVIQKIGLCICLWDVTWASEGLIGHGTGLVNVNVEFRLVVFRPFKGEVLLGRITSATQDGISIRTDFFDDIFVPFTELPDEATYEPQEALWVWRDEDQVMYYDIHEMVRFQIVTEEWHDQTPEGPLNMSEELPDGRAISPYRITASMKGSGLGCCLWWDE</sequence>
<dbReference type="SUPFAM" id="SSF88798">
    <property type="entry name" value="N-terminal, heterodimerisation domain of RBP7 (RpoE)"/>
    <property type="match status" value="1"/>
</dbReference>
<dbReference type="Pfam" id="PF08292">
    <property type="entry name" value="RNA_pol_Rbc25"/>
    <property type="match status" value="1"/>
</dbReference>
<dbReference type="InterPro" id="IPR012340">
    <property type="entry name" value="NA-bd_OB-fold"/>
</dbReference>
<dbReference type="GO" id="GO:0003676">
    <property type="term" value="F:nucleic acid binding"/>
    <property type="evidence" value="ECO:0007669"/>
    <property type="project" value="InterPro"/>
</dbReference>
<dbReference type="Gene3D" id="3.30.1490.120">
    <property type="entry name" value="RNA polymerase Rpb7-like, N-terminal domain"/>
    <property type="match status" value="1"/>
</dbReference>
<dbReference type="Gene3D" id="2.40.50.140">
    <property type="entry name" value="Nucleic acid-binding proteins"/>
    <property type="match status" value="1"/>
</dbReference>
<evidence type="ECO:0000256" key="4">
    <source>
        <dbReference type="ARBA" id="ARBA00023163"/>
    </source>
</evidence>
<accession>A0A1J7J5P9</accession>
<evidence type="ECO:0000313" key="8">
    <source>
        <dbReference type="EMBL" id="OIW35455.1"/>
    </source>
</evidence>
<dbReference type="Proteomes" id="UP000182658">
    <property type="component" value="Unassembled WGS sequence"/>
</dbReference>
<dbReference type="InParanoid" id="A0A1J7J5P9"/>
<protein>
    <recommendedName>
        <fullName evidence="6">DNA-directed RNA polymerase subunit</fullName>
    </recommendedName>
</protein>
<dbReference type="InterPro" id="IPR036898">
    <property type="entry name" value="RNA_pol_Rpb7-like_N_sf"/>
</dbReference>
<dbReference type="SUPFAM" id="SSF50249">
    <property type="entry name" value="Nucleic acid-binding proteins"/>
    <property type="match status" value="1"/>
</dbReference>
<dbReference type="OrthoDB" id="10256606at2759"/>
<dbReference type="GO" id="GO:0005666">
    <property type="term" value="C:RNA polymerase III complex"/>
    <property type="evidence" value="ECO:0007669"/>
    <property type="project" value="EnsemblFungi"/>
</dbReference>
<keyword evidence="4 6" id="KW-0804">Transcription</keyword>
<evidence type="ECO:0000256" key="6">
    <source>
        <dbReference type="RuleBase" id="RU369086"/>
    </source>
</evidence>
<dbReference type="InterPro" id="IPR045113">
    <property type="entry name" value="Rpb7-like"/>
</dbReference>
<dbReference type="CDD" id="cd04330">
    <property type="entry name" value="RNAP_III_Rpc25_N"/>
    <property type="match status" value="1"/>
</dbReference>
<evidence type="ECO:0000256" key="3">
    <source>
        <dbReference type="ARBA" id="ARBA00022478"/>
    </source>
</evidence>
<proteinExistence type="inferred from homology"/>
<dbReference type="GO" id="GO:0003899">
    <property type="term" value="F:DNA-directed RNA polymerase activity"/>
    <property type="evidence" value="ECO:0007669"/>
    <property type="project" value="EnsemblFungi"/>
</dbReference>
<dbReference type="EMBL" id="KV875093">
    <property type="protein sequence ID" value="OIW35455.1"/>
    <property type="molecule type" value="Genomic_DNA"/>
</dbReference>
<evidence type="ECO:0000259" key="7">
    <source>
        <dbReference type="PROSITE" id="PS50126"/>
    </source>
</evidence>
<name>A0A1J7J5P9_9PEZI</name>
<dbReference type="InterPro" id="IPR003029">
    <property type="entry name" value="S1_domain"/>
</dbReference>
<keyword evidence="9" id="KW-1185">Reference proteome</keyword>
<dbReference type="FunFam" id="2.40.50.140:FF:000221">
    <property type="entry name" value="DNA-directed RNA polymerase III subunit"/>
    <property type="match status" value="1"/>
</dbReference>
<dbReference type="FunFam" id="3.30.1490.120:FF:000001">
    <property type="entry name" value="DNA-directed RNA polymerase II subunit RPB7"/>
    <property type="match status" value="1"/>
</dbReference>
<dbReference type="GO" id="GO:0042797">
    <property type="term" value="P:tRNA transcription by RNA polymerase III"/>
    <property type="evidence" value="ECO:0007669"/>
    <property type="project" value="EnsemblFungi"/>
</dbReference>
<comment type="function">
    <text evidence="6">DNA-dependent RNA polymerase which catalyzes the transcription of DNA into RNA using the four ribonucleoside triphosphates as substrates.</text>
</comment>
<dbReference type="PANTHER" id="PTHR12709:SF1">
    <property type="entry name" value="DNA-DIRECTED RNA POLYMERASE III SUBUNIT RPC8"/>
    <property type="match status" value="1"/>
</dbReference>
<gene>
    <name evidence="8" type="ORF">CONLIGDRAFT_627518</name>
</gene>
<dbReference type="GO" id="GO:0006386">
    <property type="term" value="P:termination of RNA polymerase III transcription"/>
    <property type="evidence" value="ECO:0007669"/>
    <property type="project" value="EnsemblFungi"/>
</dbReference>
<dbReference type="InterPro" id="IPR013238">
    <property type="entry name" value="RNA_pol_III_Rbc25"/>
</dbReference>
<dbReference type="FunCoup" id="A0A1J7J5P9">
    <property type="interactions" value="727"/>
</dbReference>
<dbReference type="Pfam" id="PF03876">
    <property type="entry name" value="SHS2_Rpb7-N"/>
    <property type="match status" value="1"/>
</dbReference>
<comment type="subcellular location">
    <subcellularLocation>
        <location evidence="1 6">Nucleus</location>
    </subcellularLocation>
</comment>
<evidence type="ECO:0000256" key="1">
    <source>
        <dbReference type="ARBA" id="ARBA00004123"/>
    </source>
</evidence>
<reference evidence="8 9" key="1">
    <citation type="submission" date="2016-10" db="EMBL/GenBank/DDBJ databases">
        <title>Draft genome sequence of Coniochaeta ligniaria NRRL30616, a lignocellulolytic fungus for bioabatement of inhibitors in plant biomass hydrolysates.</title>
        <authorList>
            <consortium name="DOE Joint Genome Institute"/>
            <person name="Jimenez D.J."/>
            <person name="Hector R.E."/>
            <person name="Riley R."/>
            <person name="Sun H."/>
            <person name="Grigoriev I.V."/>
            <person name="Van Elsas J.D."/>
            <person name="Nichols N.N."/>
        </authorList>
    </citation>
    <scope>NUCLEOTIDE SEQUENCE [LARGE SCALE GENOMIC DNA]</scope>
    <source>
        <strain evidence="8 9">NRRL 30616</strain>
    </source>
</reference>
<evidence type="ECO:0000313" key="9">
    <source>
        <dbReference type="Proteomes" id="UP000182658"/>
    </source>
</evidence>
<evidence type="ECO:0000256" key="2">
    <source>
        <dbReference type="ARBA" id="ARBA00009307"/>
    </source>
</evidence>
<dbReference type="STRING" id="1408157.A0A1J7J5P9"/>